<sequence length="74" mass="8588">MSRTDQNRIDMARFRRIFQGKIMGTITEVIRPLPDEMISWLSDQIPPDAKLADVIRAIVWDAYLDEQGKPKNSK</sequence>
<dbReference type="EMBL" id="LR796155">
    <property type="protein sequence ID" value="CAB4121832.1"/>
    <property type="molecule type" value="Genomic_DNA"/>
</dbReference>
<reference evidence="1" key="1">
    <citation type="submission" date="2020-04" db="EMBL/GenBank/DDBJ databases">
        <authorList>
            <person name="Chiriac C."/>
            <person name="Salcher M."/>
            <person name="Ghai R."/>
            <person name="Kavagutti S V."/>
        </authorList>
    </citation>
    <scope>NUCLEOTIDE SEQUENCE</scope>
</reference>
<organism evidence="1">
    <name type="scientific">uncultured Caudovirales phage</name>
    <dbReference type="NCBI Taxonomy" id="2100421"/>
    <lineage>
        <taxon>Viruses</taxon>
        <taxon>Duplodnaviria</taxon>
        <taxon>Heunggongvirae</taxon>
        <taxon>Uroviricota</taxon>
        <taxon>Caudoviricetes</taxon>
        <taxon>Peduoviridae</taxon>
        <taxon>Maltschvirus</taxon>
        <taxon>Maltschvirus maltsch</taxon>
    </lineage>
</organism>
<gene>
    <name evidence="1" type="ORF">UFOVP16_12</name>
</gene>
<name>A0A6J5KL40_9CAUD</name>
<evidence type="ECO:0000313" key="1">
    <source>
        <dbReference type="EMBL" id="CAB4121832.1"/>
    </source>
</evidence>
<proteinExistence type="predicted"/>
<protein>
    <submittedName>
        <fullName evidence="1">Uncharacterized protein</fullName>
    </submittedName>
</protein>
<accession>A0A6J5KL40</accession>